<feature type="chain" id="PRO_5020741725" description="Celp0028 effector like protein" evidence="1">
    <location>
        <begin position="16"/>
        <end position="248"/>
    </location>
</feature>
<keyword evidence="1" id="KW-0732">Signal</keyword>
<dbReference type="AlphaFoldDB" id="A0A4R8PTC0"/>
<organism evidence="2 3">
    <name type="scientific">Colletotrichum spinosum</name>
    <dbReference type="NCBI Taxonomy" id="1347390"/>
    <lineage>
        <taxon>Eukaryota</taxon>
        <taxon>Fungi</taxon>
        <taxon>Dikarya</taxon>
        <taxon>Ascomycota</taxon>
        <taxon>Pezizomycotina</taxon>
        <taxon>Sordariomycetes</taxon>
        <taxon>Hypocreomycetidae</taxon>
        <taxon>Glomerellales</taxon>
        <taxon>Glomerellaceae</taxon>
        <taxon>Colletotrichum</taxon>
        <taxon>Colletotrichum orbiculare species complex</taxon>
    </lineage>
</organism>
<proteinExistence type="predicted"/>
<sequence>MKFTLPLALAALAAAAPAPQPTTNVGSLSSSASRHLAPDDVIIYGVNGEHKIIKEAEFQNLTAAGILTYGGDDPLESRAAPIARRACNGRESSEFTVTSKADFLDWDVQISPVVGAQQAAVTISVSKGYTLTNTITVSAGISGAYSGIGLSVGVDVSKAWATTDTTTFLYQIPVGQYGVIVSQPWTHRVYGDVYTACDETNWTKAGTFMASSHTSQSYGSFDWVTGVFRLCANEAYPVPFCNGNGFHH</sequence>
<feature type="signal peptide" evidence="1">
    <location>
        <begin position="1"/>
        <end position="15"/>
    </location>
</feature>
<dbReference type="EMBL" id="QAPG01003791">
    <property type="protein sequence ID" value="TDZ27300.1"/>
    <property type="molecule type" value="Genomic_DNA"/>
</dbReference>
<protein>
    <recommendedName>
        <fullName evidence="4">Celp0028 effector like protein</fullName>
    </recommendedName>
</protein>
<keyword evidence="3" id="KW-1185">Reference proteome</keyword>
<accession>A0A4R8PTC0</accession>
<comment type="caution">
    <text evidence="2">The sequence shown here is derived from an EMBL/GenBank/DDBJ whole genome shotgun (WGS) entry which is preliminary data.</text>
</comment>
<name>A0A4R8PTC0_9PEZI</name>
<evidence type="ECO:0000256" key="1">
    <source>
        <dbReference type="SAM" id="SignalP"/>
    </source>
</evidence>
<evidence type="ECO:0000313" key="3">
    <source>
        <dbReference type="Proteomes" id="UP000295083"/>
    </source>
</evidence>
<dbReference type="Proteomes" id="UP000295083">
    <property type="component" value="Unassembled WGS sequence"/>
</dbReference>
<gene>
    <name evidence="2" type="ORF">C8035_v010389</name>
</gene>
<evidence type="ECO:0008006" key="4">
    <source>
        <dbReference type="Google" id="ProtNLM"/>
    </source>
</evidence>
<evidence type="ECO:0000313" key="2">
    <source>
        <dbReference type="EMBL" id="TDZ27300.1"/>
    </source>
</evidence>
<reference evidence="2 3" key="1">
    <citation type="submission" date="2018-11" db="EMBL/GenBank/DDBJ databases">
        <title>Genome sequence and assembly of Colletotrichum spinosum.</title>
        <authorList>
            <person name="Gan P."/>
            <person name="Shirasu K."/>
        </authorList>
    </citation>
    <scope>NUCLEOTIDE SEQUENCE [LARGE SCALE GENOMIC DNA]</scope>
    <source>
        <strain evidence="2 3">CBS 515.97</strain>
    </source>
</reference>